<sequence length="253" mass="27437">MKLKKLQKLRPLIGVFGLLAIWQLVVMGEIVDPVLLPPPGKTFVAAWDGLFGSGKLAFDFGKTVERSLMGIALAAAIGIPVGVVLGASEKVYRSVEFVIDFFRSTPASAVFPLFLLFFGVGDQTKIYIAAFGASLAIIFNTAYGVMNARKTRVLAARVMGAPAWQRMLVVLLESMPQTFIGLRTGATLALVLMITAEMLLGSVDGLGLRVFEEQQLFNMPAMYAAILLAGVLGYAINLSFFLLERTFVHWAGR</sequence>
<dbReference type="SUPFAM" id="SSF161098">
    <property type="entry name" value="MetI-like"/>
    <property type="match status" value="1"/>
</dbReference>
<dbReference type="InterPro" id="IPR000515">
    <property type="entry name" value="MetI-like"/>
</dbReference>
<comment type="similarity">
    <text evidence="7">Belongs to the binding-protein-dependent transport system permease family.</text>
</comment>
<feature type="transmembrane region" description="Helical" evidence="7">
    <location>
        <begin position="126"/>
        <end position="146"/>
    </location>
</feature>
<evidence type="ECO:0000259" key="8">
    <source>
        <dbReference type="PROSITE" id="PS50928"/>
    </source>
</evidence>
<keyword evidence="3" id="KW-1003">Cell membrane</keyword>
<evidence type="ECO:0000256" key="7">
    <source>
        <dbReference type="RuleBase" id="RU363032"/>
    </source>
</evidence>
<dbReference type="PANTHER" id="PTHR30151:SF0">
    <property type="entry name" value="ABC TRANSPORTER PERMEASE PROTEIN MJ0413-RELATED"/>
    <property type="match status" value="1"/>
</dbReference>
<evidence type="ECO:0000256" key="3">
    <source>
        <dbReference type="ARBA" id="ARBA00022475"/>
    </source>
</evidence>
<feature type="transmembrane region" description="Helical" evidence="7">
    <location>
        <begin position="180"/>
        <end position="201"/>
    </location>
</feature>
<accession>A0A0B5DWQ2</accession>
<keyword evidence="4 7" id="KW-0812">Transmembrane</keyword>
<keyword evidence="10" id="KW-1185">Reference proteome</keyword>
<dbReference type="PROSITE" id="PS50928">
    <property type="entry name" value="ABC_TM1"/>
    <property type="match status" value="1"/>
</dbReference>
<dbReference type="InterPro" id="IPR035906">
    <property type="entry name" value="MetI-like_sf"/>
</dbReference>
<feature type="domain" description="ABC transmembrane type-1" evidence="8">
    <location>
        <begin position="60"/>
        <end position="244"/>
    </location>
</feature>
<dbReference type="RefSeq" id="WP_043870324.1">
    <property type="nucleotide sequence ID" value="NZ_CP004393.1"/>
</dbReference>
<dbReference type="AlphaFoldDB" id="A0A0B5DWQ2"/>
<feature type="transmembrane region" description="Helical" evidence="7">
    <location>
        <begin position="68"/>
        <end position="88"/>
    </location>
</feature>
<dbReference type="STRING" id="1208324.P73_3148"/>
<dbReference type="PANTHER" id="PTHR30151">
    <property type="entry name" value="ALKANE SULFONATE ABC TRANSPORTER-RELATED, MEMBRANE SUBUNIT"/>
    <property type="match status" value="1"/>
</dbReference>
<evidence type="ECO:0000256" key="5">
    <source>
        <dbReference type="ARBA" id="ARBA00022989"/>
    </source>
</evidence>
<evidence type="ECO:0000256" key="1">
    <source>
        <dbReference type="ARBA" id="ARBA00004651"/>
    </source>
</evidence>
<feature type="transmembrane region" description="Helical" evidence="7">
    <location>
        <begin position="12"/>
        <end position="31"/>
    </location>
</feature>
<dbReference type="HOGENOM" id="CLU_046113_1_3_5"/>
<organism evidence="9 10">
    <name type="scientific">Celeribacter indicus</name>
    <dbReference type="NCBI Taxonomy" id="1208324"/>
    <lineage>
        <taxon>Bacteria</taxon>
        <taxon>Pseudomonadati</taxon>
        <taxon>Pseudomonadota</taxon>
        <taxon>Alphaproteobacteria</taxon>
        <taxon>Rhodobacterales</taxon>
        <taxon>Roseobacteraceae</taxon>
        <taxon>Celeribacter</taxon>
    </lineage>
</organism>
<keyword evidence="2 7" id="KW-0813">Transport</keyword>
<feature type="transmembrane region" description="Helical" evidence="7">
    <location>
        <begin position="221"/>
        <end position="243"/>
    </location>
</feature>
<dbReference type="CDD" id="cd06261">
    <property type="entry name" value="TM_PBP2"/>
    <property type="match status" value="1"/>
</dbReference>
<dbReference type="Proteomes" id="UP000031521">
    <property type="component" value="Chromosome"/>
</dbReference>
<evidence type="ECO:0000256" key="2">
    <source>
        <dbReference type="ARBA" id="ARBA00022448"/>
    </source>
</evidence>
<dbReference type="KEGG" id="cid:P73_3148"/>
<keyword evidence="5 7" id="KW-1133">Transmembrane helix</keyword>
<dbReference type="EMBL" id="CP004393">
    <property type="protein sequence ID" value="AJE47863.1"/>
    <property type="molecule type" value="Genomic_DNA"/>
</dbReference>
<evidence type="ECO:0000313" key="9">
    <source>
        <dbReference type="EMBL" id="AJE47863.1"/>
    </source>
</evidence>
<evidence type="ECO:0000256" key="6">
    <source>
        <dbReference type="ARBA" id="ARBA00023136"/>
    </source>
</evidence>
<comment type="subcellular location">
    <subcellularLocation>
        <location evidence="1 7">Cell membrane</location>
        <topology evidence="1 7">Multi-pass membrane protein</topology>
    </subcellularLocation>
</comment>
<protein>
    <submittedName>
        <fullName evidence="9">Binding-protein-dependent transporter inner membrane component</fullName>
    </submittedName>
</protein>
<evidence type="ECO:0000256" key="4">
    <source>
        <dbReference type="ARBA" id="ARBA00022692"/>
    </source>
</evidence>
<evidence type="ECO:0000313" key="10">
    <source>
        <dbReference type="Proteomes" id="UP000031521"/>
    </source>
</evidence>
<proteinExistence type="inferred from homology"/>
<keyword evidence="6 7" id="KW-0472">Membrane</keyword>
<gene>
    <name evidence="9" type="ORF">P73_3148</name>
</gene>
<name>A0A0B5DWQ2_9RHOB</name>
<dbReference type="GO" id="GO:0055085">
    <property type="term" value="P:transmembrane transport"/>
    <property type="evidence" value="ECO:0007669"/>
    <property type="project" value="InterPro"/>
</dbReference>
<dbReference type="GO" id="GO:0005886">
    <property type="term" value="C:plasma membrane"/>
    <property type="evidence" value="ECO:0007669"/>
    <property type="project" value="UniProtKB-SubCell"/>
</dbReference>
<reference evidence="9 10" key="1">
    <citation type="journal article" date="2014" name="Int. J. Syst. Evol. Microbiol.">
        <title>Celeribacter indicus sp. nov., a polycyclic aromatic hydrocarbon-degrading bacterium from deep-sea sediment and reclassification of Huaishuia halophila as Celeribacter halophilus comb. nov.</title>
        <authorList>
            <person name="Lai Q."/>
            <person name="Cao J."/>
            <person name="Yuan J."/>
            <person name="Li F."/>
            <person name="Shao Z."/>
        </authorList>
    </citation>
    <scope>NUCLEOTIDE SEQUENCE [LARGE SCALE GENOMIC DNA]</scope>
    <source>
        <strain evidence="9">P73</strain>
    </source>
</reference>
<dbReference type="Pfam" id="PF00528">
    <property type="entry name" value="BPD_transp_1"/>
    <property type="match status" value="1"/>
</dbReference>
<feature type="transmembrane region" description="Helical" evidence="7">
    <location>
        <begin position="100"/>
        <end position="120"/>
    </location>
</feature>
<dbReference type="Gene3D" id="1.10.3720.10">
    <property type="entry name" value="MetI-like"/>
    <property type="match status" value="1"/>
</dbReference>